<protein>
    <submittedName>
        <fullName evidence="2">Uncharacterized protein</fullName>
    </submittedName>
</protein>
<feature type="chain" id="PRO_5010989314" evidence="1">
    <location>
        <begin position="22"/>
        <end position="58"/>
    </location>
</feature>
<evidence type="ECO:0000256" key="1">
    <source>
        <dbReference type="SAM" id="SignalP"/>
    </source>
</evidence>
<evidence type="ECO:0000313" key="2">
    <source>
        <dbReference type="EMBL" id="OUC44680.1"/>
    </source>
</evidence>
<keyword evidence="1" id="KW-0732">Signal</keyword>
<dbReference type="Proteomes" id="UP000243006">
    <property type="component" value="Unassembled WGS sequence"/>
</dbReference>
<accession>A0A1Y3EJ00</accession>
<proteinExistence type="predicted"/>
<name>A0A1Y3EJ00_9BILA</name>
<comment type="caution">
    <text evidence="2">The sequence shown here is derived from an EMBL/GenBank/DDBJ whole genome shotgun (WGS) entry which is preliminary data.</text>
</comment>
<dbReference type="EMBL" id="LVZM01012191">
    <property type="protein sequence ID" value="OUC44680.1"/>
    <property type="molecule type" value="Genomic_DNA"/>
</dbReference>
<organism evidence="2 3">
    <name type="scientific">Trichinella nativa</name>
    <dbReference type="NCBI Taxonomy" id="6335"/>
    <lineage>
        <taxon>Eukaryota</taxon>
        <taxon>Metazoa</taxon>
        <taxon>Ecdysozoa</taxon>
        <taxon>Nematoda</taxon>
        <taxon>Enoplea</taxon>
        <taxon>Dorylaimia</taxon>
        <taxon>Trichinellida</taxon>
        <taxon>Trichinellidae</taxon>
        <taxon>Trichinella</taxon>
    </lineage>
</organism>
<reference evidence="2 3" key="1">
    <citation type="submission" date="2015-04" db="EMBL/GenBank/DDBJ databases">
        <title>Draft genome of the roundworm Trichinella nativa.</title>
        <authorList>
            <person name="Mitreva M."/>
        </authorList>
    </citation>
    <scope>NUCLEOTIDE SEQUENCE [LARGE SCALE GENOMIC DNA]</scope>
    <source>
        <strain evidence="2 3">ISS45</strain>
    </source>
</reference>
<sequence>MKNGIHLTSMLFSLWCKTAAAAVDLNAIEINEWTRRSNFQLKLASEYCNYIGYVLILQ</sequence>
<dbReference type="AlphaFoldDB" id="A0A1Y3EJ00"/>
<gene>
    <name evidence="2" type="ORF">D917_08892</name>
</gene>
<evidence type="ECO:0000313" key="3">
    <source>
        <dbReference type="Proteomes" id="UP000243006"/>
    </source>
</evidence>
<feature type="signal peptide" evidence="1">
    <location>
        <begin position="1"/>
        <end position="21"/>
    </location>
</feature>